<evidence type="ECO:0000256" key="5">
    <source>
        <dbReference type="ARBA" id="ARBA00022741"/>
    </source>
</evidence>
<sequence>MTMQDISAKIIPILKSQGVTKAAFFGSVSRGEAKQNSDIDILVDFGEKKSLLDFVGLELDLEEILHQKVDLLTYNSINPLLRDIILKDQKVIYG</sequence>
<name>A0A2M7ARL5_9BACT</name>
<feature type="domain" description="Polymerase beta nucleotidyltransferase" evidence="8">
    <location>
        <begin position="9"/>
        <end position="93"/>
    </location>
</feature>
<evidence type="ECO:0000256" key="2">
    <source>
        <dbReference type="ARBA" id="ARBA00022679"/>
    </source>
</evidence>
<evidence type="ECO:0000256" key="4">
    <source>
        <dbReference type="ARBA" id="ARBA00022723"/>
    </source>
</evidence>
<proteinExistence type="predicted"/>
<keyword evidence="3" id="KW-0548">Nucleotidyltransferase</keyword>
<dbReference type="GO" id="GO:0046872">
    <property type="term" value="F:metal ion binding"/>
    <property type="evidence" value="ECO:0007669"/>
    <property type="project" value="UniProtKB-KW"/>
</dbReference>
<reference evidence="10" key="1">
    <citation type="submission" date="2017-09" db="EMBL/GenBank/DDBJ databases">
        <title>Depth-based differentiation of microbial function through sediment-hosted aquifers and enrichment of novel symbionts in the deep terrestrial subsurface.</title>
        <authorList>
            <person name="Probst A.J."/>
            <person name="Ladd B."/>
            <person name="Jarett J.K."/>
            <person name="Geller-Mcgrath D.E."/>
            <person name="Sieber C.M.K."/>
            <person name="Emerson J.B."/>
            <person name="Anantharaman K."/>
            <person name="Thomas B.C."/>
            <person name="Malmstrom R."/>
            <person name="Stieglmeier M."/>
            <person name="Klingl A."/>
            <person name="Woyke T."/>
            <person name="Ryan C.M."/>
            <person name="Banfield J.F."/>
        </authorList>
    </citation>
    <scope>NUCLEOTIDE SEQUENCE [LARGE SCALE GENOMIC DNA]</scope>
</reference>
<dbReference type="GO" id="GO:0005524">
    <property type="term" value="F:ATP binding"/>
    <property type="evidence" value="ECO:0007669"/>
    <property type="project" value="UniProtKB-KW"/>
</dbReference>
<dbReference type="EMBL" id="PEWA01000044">
    <property type="protein sequence ID" value="PIU73265.1"/>
    <property type="molecule type" value="Genomic_DNA"/>
</dbReference>
<evidence type="ECO:0000256" key="1">
    <source>
        <dbReference type="ARBA" id="ARBA00001946"/>
    </source>
</evidence>
<evidence type="ECO:0000256" key="7">
    <source>
        <dbReference type="ARBA" id="ARBA00022842"/>
    </source>
</evidence>
<dbReference type="Pfam" id="PF18765">
    <property type="entry name" value="Polbeta"/>
    <property type="match status" value="1"/>
</dbReference>
<gene>
    <name evidence="9" type="ORF">COS78_03320</name>
</gene>
<dbReference type="Proteomes" id="UP000231407">
    <property type="component" value="Unassembled WGS sequence"/>
</dbReference>
<dbReference type="PANTHER" id="PTHR33571:SF14">
    <property type="entry name" value="PROTEIN ADENYLYLTRANSFERASE MJ0435-RELATED"/>
    <property type="match status" value="1"/>
</dbReference>
<dbReference type="AlphaFoldDB" id="A0A2M7ARL5"/>
<dbReference type="InterPro" id="IPR052038">
    <property type="entry name" value="Type-VII_TA_antitoxin"/>
</dbReference>
<dbReference type="Gene3D" id="3.30.460.10">
    <property type="entry name" value="Beta Polymerase, domain 2"/>
    <property type="match status" value="1"/>
</dbReference>
<dbReference type="PANTHER" id="PTHR33571">
    <property type="entry name" value="SSL8005 PROTEIN"/>
    <property type="match status" value="1"/>
</dbReference>
<protein>
    <recommendedName>
        <fullName evidence="8">Polymerase beta nucleotidyltransferase domain-containing protein</fullName>
    </recommendedName>
</protein>
<evidence type="ECO:0000259" key="8">
    <source>
        <dbReference type="Pfam" id="PF18765"/>
    </source>
</evidence>
<comment type="cofactor">
    <cofactor evidence="1">
        <name>Mg(2+)</name>
        <dbReference type="ChEBI" id="CHEBI:18420"/>
    </cofactor>
</comment>
<comment type="caution">
    <text evidence="9">The sequence shown here is derived from an EMBL/GenBank/DDBJ whole genome shotgun (WGS) entry which is preliminary data.</text>
</comment>
<organism evidence="9 10">
    <name type="scientific">Candidatus Shapirobacteria bacterium CG06_land_8_20_14_3_00_40_12</name>
    <dbReference type="NCBI Taxonomy" id="1974881"/>
    <lineage>
        <taxon>Bacteria</taxon>
        <taxon>Candidatus Shapironibacteriota</taxon>
    </lineage>
</organism>
<keyword evidence="2" id="KW-0808">Transferase</keyword>
<keyword evidence="6" id="KW-0067">ATP-binding</keyword>
<accession>A0A2M7ARL5</accession>
<dbReference type="SUPFAM" id="SSF81301">
    <property type="entry name" value="Nucleotidyltransferase"/>
    <property type="match status" value="1"/>
</dbReference>
<dbReference type="CDD" id="cd05403">
    <property type="entry name" value="NT_KNTase_like"/>
    <property type="match status" value="1"/>
</dbReference>
<dbReference type="InterPro" id="IPR043519">
    <property type="entry name" value="NT_sf"/>
</dbReference>
<keyword evidence="5" id="KW-0547">Nucleotide-binding</keyword>
<evidence type="ECO:0000256" key="3">
    <source>
        <dbReference type="ARBA" id="ARBA00022695"/>
    </source>
</evidence>
<evidence type="ECO:0000313" key="10">
    <source>
        <dbReference type="Proteomes" id="UP000231407"/>
    </source>
</evidence>
<evidence type="ECO:0000313" key="9">
    <source>
        <dbReference type="EMBL" id="PIU73265.1"/>
    </source>
</evidence>
<keyword evidence="7" id="KW-0460">Magnesium</keyword>
<dbReference type="InterPro" id="IPR041633">
    <property type="entry name" value="Polbeta"/>
</dbReference>
<evidence type="ECO:0000256" key="6">
    <source>
        <dbReference type="ARBA" id="ARBA00022840"/>
    </source>
</evidence>
<dbReference type="GO" id="GO:0016779">
    <property type="term" value="F:nucleotidyltransferase activity"/>
    <property type="evidence" value="ECO:0007669"/>
    <property type="project" value="UniProtKB-KW"/>
</dbReference>
<keyword evidence="4" id="KW-0479">Metal-binding</keyword>